<feature type="transmembrane region" description="Helical" evidence="8">
    <location>
        <begin position="219"/>
        <end position="239"/>
    </location>
</feature>
<protein>
    <submittedName>
        <fullName evidence="9">Iron-uptake system permease protein FeuC</fullName>
    </submittedName>
</protein>
<evidence type="ECO:0000256" key="6">
    <source>
        <dbReference type="ARBA" id="ARBA00022989"/>
    </source>
</evidence>
<dbReference type="RefSeq" id="WP_062709273.1">
    <property type="nucleotide sequence ID" value="NZ_CAWRCI010000018.1"/>
</dbReference>
<feature type="transmembrane region" description="Helical" evidence="8">
    <location>
        <begin position="147"/>
        <end position="167"/>
    </location>
</feature>
<feature type="transmembrane region" description="Helical" evidence="8">
    <location>
        <begin position="335"/>
        <end position="353"/>
    </location>
</feature>
<feature type="transmembrane region" description="Helical" evidence="8">
    <location>
        <begin position="25"/>
        <end position="49"/>
    </location>
</feature>
<name>A0A128F7F2_9GAMM</name>
<dbReference type="FunFam" id="1.10.3470.10:FF:000001">
    <property type="entry name" value="Vitamin B12 ABC transporter permease BtuC"/>
    <property type="match status" value="1"/>
</dbReference>
<feature type="transmembrane region" description="Helical" evidence="8">
    <location>
        <begin position="260"/>
        <end position="279"/>
    </location>
</feature>
<keyword evidence="10" id="KW-1185">Reference proteome</keyword>
<dbReference type="PANTHER" id="PTHR30472">
    <property type="entry name" value="FERRIC ENTEROBACTIN TRANSPORT SYSTEM PERMEASE PROTEIN"/>
    <property type="match status" value="1"/>
</dbReference>
<feature type="transmembrane region" description="Helical" evidence="8">
    <location>
        <begin position="79"/>
        <end position="96"/>
    </location>
</feature>
<dbReference type="OrthoDB" id="9055647at2"/>
<keyword evidence="4" id="KW-1003">Cell membrane</keyword>
<gene>
    <name evidence="9" type="primary">feuC</name>
    <name evidence="9" type="ORF">GMA8713_02216</name>
</gene>
<comment type="subcellular location">
    <subcellularLocation>
        <location evidence="1">Cell membrane</location>
        <topology evidence="1">Multi-pass membrane protein</topology>
    </subcellularLocation>
</comment>
<evidence type="ECO:0000256" key="1">
    <source>
        <dbReference type="ARBA" id="ARBA00004651"/>
    </source>
</evidence>
<dbReference type="AlphaFoldDB" id="A0A128F7F2"/>
<evidence type="ECO:0000313" key="10">
    <source>
        <dbReference type="Proteomes" id="UP000073601"/>
    </source>
</evidence>
<feature type="transmembrane region" description="Helical" evidence="8">
    <location>
        <begin position="179"/>
        <end position="199"/>
    </location>
</feature>
<evidence type="ECO:0000256" key="8">
    <source>
        <dbReference type="SAM" id="Phobius"/>
    </source>
</evidence>
<keyword evidence="5 8" id="KW-0812">Transmembrane</keyword>
<dbReference type="GO" id="GO:0022857">
    <property type="term" value="F:transmembrane transporter activity"/>
    <property type="evidence" value="ECO:0007669"/>
    <property type="project" value="InterPro"/>
</dbReference>
<evidence type="ECO:0000256" key="5">
    <source>
        <dbReference type="ARBA" id="ARBA00022692"/>
    </source>
</evidence>
<dbReference type="Gene3D" id="1.10.3470.10">
    <property type="entry name" value="ABC transporter involved in vitamin B12 uptake, BtuC"/>
    <property type="match status" value="1"/>
</dbReference>
<proteinExistence type="inferred from homology"/>
<dbReference type="SUPFAM" id="SSF81345">
    <property type="entry name" value="ABC transporter involved in vitamin B12 uptake, BtuC"/>
    <property type="match status" value="1"/>
</dbReference>
<keyword evidence="6 8" id="KW-1133">Transmembrane helix</keyword>
<dbReference type="GO" id="GO:0033214">
    <property type="term" value="P:siderophore-iron import into cell"/>
    <property type="evidence" value="ECO:0007669"/>
    <property type="project" value="TreeGrafter"/>
</dbReference>
<feature type="transmembrane region" description="Helical" evidence="8">
    <location>
        <begin position="285"/>
        <end position="301"/>
    </location>
</feature>
<sequence>MTTVASEGTDSLPGGRHKKSDNYRLTLLMLWFVALALAVLSLMSGSIHLSPTEVLQAFFPNTTHTTAYEVIWNLRLPRTLLALLVGLQFAIAGLILQCVTRNPLADPSIIGISSGSSLAIVTVLLLVDYVNAMFLFNTPVKISLEWLPFAAFIGGAISTLFVVLLSIKSNLRPVTLTLNGFAVGAMTNAIVMWLVIVWGGGRTETTVLWLAGSLYARDFSHIMLVLPWTLLGLLLLPLLKSPMSLLRFNEQQAKALGMNVMAWRIACIAVAVIFAASAISVSGPIGFLGLIVPHISRLLVGGDIKRQFWVCALVGASLTLAADLVARTIVSPIELPAGAITTLLGIPVLLFLLQKQVRHQS</sequence>
<evidence type="ECO:0000256" key="4">
    <source>
        <dbReference type="ARBA" id="ARBA00022475"/>
    </source>
</evidence>
<dbReference type="Pfam" id="PF01032">
    <property type="entry name" value="FecCD"/>
    <property type="match status" value="1"/>
</dbReference>
<keyword evidence="7 8" id="KW-0472">Membrane</keyword>
<comment type="similarity">
    <text evidence="2">Belongs to the binding-protein-dependent transport system permease family. FecCD subfamily.</text>
</comment>
<feature type="transmembrane region" description="Helical" evidence="8">
    <location>
        <begin position="308"/>
        <end position="329"/>
    </location>
</feature>
<dbReference type="GO" id="GO:0005886">
    <property type="term" value="C:plasma membrane"/>
    <property type="evidence" value="ECO:0007669"/>
    <property type="project" value="UniProtKB-SubCell"/>
</dbReference>
<dbReference type="InterPro" id="IPR037294">
    <property type="entry name" value="ABC_BtuC-like"/>
</dbReference>
<evidence type="ECO:0000313" key="9">
    <source>
        <dbReference type="EMBL" id="CZF82425.1"/>
    </source>
</evidence>
<keyword evidence="3" id="KW-0813">Transport</keyword>
<reference evidence="10" key="1">
    <citation type="submission" date="2016-02" db="EMBL/GenBank/DDBJ databases">
        <authorList>
            <person name="Rodrigo-Torres Lidia"/>
            <person name="Arahal R.David."/>
        </authorList>
    </citation>
    <scope>NUCLEOTIDE SEQUENCE [LARGE SCALE GENOMIC DNA]</scope>
    <source>
        <strain evidence="10">CECT 8713</strain>
    </source>
</reference>
<feature type="transmembrane region" description="Helical" evidence="8">
    <location>
        <begin position="108"/>
        <end position="127"/>
    </location>
</feature>
<organism evidence="9 10">
    <name type="scientific">Grimontia marina</name>
    <dbReference type="NCBI Taxonomy" id="646534"/>
    <lineage>
        <taxon>Bacteria</taxon>
        <taxon>Pseudomonadati</taxon>
        <taxon>Pseudomonadota</taxon>
        <taxon>Gammaproteobacteria</taxon>
        <taxon>Vibrionales</taxon>
        <taxon>Vibrionaceae</taxon>
        <taxon>Grimontia</taxon>
    </lineage>
</organism>
<dbReference type="InterPro" id="IPR000522">
    <property type="entry name" value="ABC_transptr_permease_BtuC"/>
</dbReference>
<dbReference type="Proteomes" id="UP000073601">
    <property type="component" value="Unassembled WGS sequence"/>
</dbReference>
<dbReference type="PANTHER" id="PTHR30472:SF24">
    <property type="entry name" value="FERRIC ENTEROBACTIN TRANSPORT SYSTEM PERMEASE PROTEIN FEPG"/>
    <property type="match status" value="1"/>
</dbReference>
<evidence type="ECO:0000256" key="2">
    <source>
        <dbReference type="ARBA" id="ARBA00007935"/>
    </source>
</evidence>
<dbReference type="EMBL" id="FIZY01000018">
    <property type="protein sequence ID" value="CZF82425.1"/>
    <property type="molecule type" value="Genomic_DNA"/>
</dbReference>
<evidence type="ECO:0000256" key="7">
    <source>
        <dbReference type="ARBA" id="ARBA00023136"/>
    </source>
</evidence>
<evidence type="ECO:0000256" key="3">
    <source>
        <dbReference type="ARBA" id="ARBA00022448"/>
    </source>
</evidence>
<dbReference type="CDD" id="cd06550">
    <property type="entry name" value="TM_ABC_iron-siderophores_like"/>
    <property type="match status" value="1"/>
</dbReference>
<accession>A0A128F7F2</accession>